<accession>A0A067PZM5</accession>
<dbReference type="EMBL" id="KL197721">
    <property type="protein sequence ID" value="KDQ56712.1"/>
    <property type="molecule type" value="Genomic_DNA"/>
</dbReference>
<dbReference type="Proteomes" id="UP000027265">
    <property type="component" value="Unassembled WGS sequence"/>
</dbReference>
<feature type="compositionally biased region" description="Low complexity" evidence="13">
    <location>
        <begin position="95"/>
        <end position="104"/>
    </location>
</feature>
<dbReference type="Pfam" id="PF08287">
    <property type="entry name" value="DASH_Spc19"/>
    <property type="match status" value="1"/>
</dbReference>
<evidence type="ECO:0000256" key="5">
    <source>
        <dbReference type="ARBA" id="ARBA00016329"/>
    </source>
</evidence>
<dbReference type="PANTHER" id="PTHR28262:SF1">
    <property type="entry name" value="DASH COMPLEX SUBUNIT SPC19"/>
    <property type="match status" value="1"/>
</dbReference>
<evidence type="ECO:0000256" key="9">
    <source>
        <dbReference type="ARBA" id="ARBA00023212"/>
    </source>
</evidence>
<dbReference type="HOGENOM" id="CLU_1911643_0_0_1"/>
<evidence type="ECO:0000256" key="12">
    <source>
        <dbReference type="ARBA" id="ARBA00032583"/>
    </source>
</evidence>
<feature type="compositionally biased region" description="Polar residues" evidence="13">
    <location>
        <begin position="117"/>
        <end position="133"/>
    </location>
</feature>
<evidence type="ECO:0000313" key="14">
    <source>
        <dbReference type="EMBL" id="KDQ56712.1"/>
    </source>
</evidence>
<proteinExistence type="inferred from homology"/>
<keyword evidence="9" id="KW-0206">Cytoskeleton</keyword>
<dbReference type="OrthoDB" id="3361333at2759"/>
<organism evidence="14 15">
    <name type="scientific">Jaapia argillacea MUCL 33604</name>
    <dbReference type="NCBI Taxonomy" id="933084"/>
    <lineage>
        <taxon>Eukaryota</taxon>
        <taxon>Fungi</taxon>
        <taxon>Dikarya</taxon>
        <taxon>Basidiomycota</taxon>
        <taxon>Agaricomycotina</taxon>
        <taxon>Agaricomycetes</taxon>
        <taxon>Agaricomycetidae</taxon>
        <taxon>Jaapiales</taxon>
        <taxon>Jaapiaceae</taxon>
        <taxon>Jaapia</taxon>
    </lineage>
</organism>
<evidence type="ECO:0000313" key="15">
    <source>
        <dbReference type="Proteomes" id="UP000027265"/>
    </source>
</evidence>
<dbReference type="GO" id="GO:0005876">
    <property type="term" value="C:spindle microtubule"/>
    <property type="evidence" value="ECO:0007669"/>
    <property type="project" value="InterPro"/>
</dbReference>
<sequence length="133" mass="14913">NLYECVLAMESLCEEVNKSQMGLRNGTRDLPRMSRVLDNEKIFLLVDEETIRQYKSKPAVEIEPRIHELISRAEKGIKGLHKRLQAKVLSFLPPLRPLSPSHTSISYPPLTLAPSGRCQQQTTTRDVTGSSAG</sequence>
<name>A0A067PZM5_9AGAM</name>
<gene>
    <name evidence="14" type="ORF">JAAARDRAFT_132088</name>
</gene>
<dbReference type="InterPro" id="IPR013251">
    <property type="entry name" value="DASH_Spc19"/>
</dbReference>
<evidence type="ECO:0000256" key="4">
    <source>
        <dbReference type="ARBA" id="ARBA00008952"/>
    </source>
</evidence>
<evidence type="ECO:0000256" key="1">
    <source>
        <dbReference type="ARBA" id="ARBA00004123"/>
    </source>
</evidence>
<dbReference type="PANTHER" id="PTHR28262">
    <property type="entry name" value="DASH COMPLEX SUBUNIT SPC19"/>
    <property type="match status" value="1"/>
</dbReference>
<evidence type="ECO:0000256" key="10">
    <source>
        <dbReference type="ARBA" id="ARBA00023242"/>
    </source>
</evidence>
<dbReference type="GO" id="GO:0042729">
    <property type="term" value="C:DASH complex"/>
    <property type="evidence" value="ECO:0007669"/>
    <property type="project" value="InterPro"/>
</dbReference>
<evidence type="ECO:0000256" key="13">
    <source>
        <dbReference type="SAM" id="MobiDB-lite"/>
    </source>
</evidence>
<evidence type="ECO:0000256" key="2">
    <source>
        <dbReference type="ARBA" id="ARBA00004186"/>
    </source>
</evidence>
<keyword evidence="15" id="KW-1185">Reference proteome</keyword>
<reference evidence="15" key="1">
    <citation type="journal article" date="2014" name="Proc. Natl. Acad. Sci. U.S.A.">
        <title>Extensive sampling of basidiomycete genomes demonstrates inadequacy of the white-rot/brown-rot paradigm for wood decay fungi.</title>
        <authorList>
            <person name="Riley R."/>
            <person name="Salamov A.A."/>
            <person name="Brown D.W."/>
            <person name="Nagy L.G."/>
            <person name="Floudas D."/>
            <person name="Held B.W."/>
            <person name="Levasseur A."/>
            <person name="Lombard V."/>
            <person name="Morin E."/>
            <person name="Otillar R."/>
            <person name="Lindquist E.A."/>
            <person name="Sun H."/>
            <person name="LaButti K.M."/>
            <person name="Schmutz J."/>
            <person name="Jabbour D."/>
            <person name="Luo H."/>
            <person name="Baker S.E."/>
            <person name="Pisabarro A.G."/>
            <person name="Walton J.D."/>
            <person name="Blanchette R.A."/>
            <person name="Henrissat B."/>
            <person name="Martin F."/>
            <person name="Cullen D."/>
            <person name="Hibbett D.S."/>
            <person name="Grigoriev I.V."/>
        </authorList>
    </citation>
    <scope>NUCLEOTIDE SEQUENCE [LARGE SCALE GENOMIC DNA]</scope>
    <source>
        <strain evidence="15">MUCL 33604</strain>
    </source>
</reference>
<evidence type="ECO:0000256" key="3">
    <source>
        <dbReference type="ARBA" id="ARBA00004629"/>
    </source>
</evidence>
<dbReference type="STRING" id="933084.A0A067PZM5"/>
<evidence type="ECO:0000256" key="11">
    <source>
        <dbReference type="ARBA" id="ARBA00023328"/>
    </source>
</evidence>
<keyword evidence="11" id="KW-0137">Centromere</keyword>
<keyword evidence="6" id="KW-0158">Chromosome</keyword>
<keyword evidence="8" id="KW-0995">Kinetochore</keyword>
<comment type="subcellular location">
    <subcellularLocation>
        <location evidence="3">Chromosome</location>
        <location evidence="3">Centromere</location>
        <location evidence="3">Kinetochore</location>
    </subcellularLocation>
    <subcellularLocation>
        <location evidence="2">Cytoplasm</location>
        <location evidence="2">Cytoskeleton</location>
        <location evidence="2">Spindle</location>
    </subcellularLocation>
    <subcellularLocation>
        <location evidence="1">Nucleus</location>
    </subcellularLocation>
</comment>
<keyword evidence="10" id="KW-0539">Nucleus</keyword>
<dbReference type="AlphaFoldDB" id="A0A067PZM5"/>
<keyword evidence="7" id="KW-0963">Cytoplasm</keyword>
<evidence type="ECO:0000256" key="6">
    <source>
        <dbReference type="ARBA" id="ARBA00022454"/>
    </source>
</evidence>
<evidence type="ECO:0000256" key="7">
    <source>
        <dbReference type="ARBA" id="ARBA00022490"/>
    </source>
</evidence>
<dbReference type="InParanoid" id="A0A067PZM5"/>
<feature type="non-terminal residue" evidence="14">
    <location>
        <position position="1"/>
    </location>
</feature>
<feature type="region of interest" description="Disordered" evidence="13">
    <location>
        <begin position="95"/>
        <end position="133"/>
    </location>
</feature>
<evidence type="ECO:0000256" key="8">
    <source>
        <dbReference type="ARBA" id="ARBA00022838"/>
    </source>
</evidence>
<comment type="similarity">
    <text evidence="4">Belongs to the DASH complex SPC19 family.</text>
</comment>
<dbReference type="GO" id="GO:0008608">
    <property type="term" value="P:attachment of spindle microtubules to kinetochore"/>
    <property type="evidence" value="ECO:0007669"/>
    <property type="project" value="InterPro"/>
</dbReference>
<protein>
    <recommendedName>
        <fullName evidence="5">DASH complex subunit SPC19</fullName>
    </recommendedName>
    <alternativeName>
        <fullName evidence="12">Outer kinetochore protein SPC19</fullName>
    </alternativeName>
</protein>